<feature type="chain" id="PRO_5046351888" evidence="4">
    <location>
        <begin position="20"/>
        <end position="406"/>
    </location>
</feature>
<comment type="similarity">
    <text evidence="1">Belongs to the leucine-binding protein family.</text>
</comment>
<sequence length="406" mass="43483">MKVVFALAMLFSGTAAAHADPLPTFRIGVLNDQSGLYADIAGPGSVEAARMAVEDFKPEDKGFRVEVLSADHQNKPDIGAAIVRRWFDVDHVDAIVDVPTSSVALAVSNIASERNKAFLIASAGSSDLTGKNCTRTNVHWTYDTWALGNSTARAVIKQGGRSWYFLTTDYAFGHALERDATEAVTKAGGKSLGHVLAPFQSTDYSSYLVQAQGSGAQVVALANSGGDTINAIKQASEFGLTEGGQKLVALLAFISDIHSIGLKVAQGLTLTEAFYWDLNDGTRAWAKRFAARNGGRYPTMNQAGTYASTLHWMKAIAAIDKDKAHHGTEVVTQMKAMPTEDALFGHGSIRADGRTIHDLYLFQVKSPAESRGAYDYYKLLDTIPGEQAFRPMADGGCPLVANTAAK</sequence>
<protein>
    <submittedName>
        <fullName evidence="6">ABC transporter substrate-binding protein</fullName>
    </submittedName>
</protein>
<proteinExistence type="inferred from homology"/>
<gene>
    <name evidence="6" type="ORF">QWZ18_04630</name>
</gene>
<comment type="caution">
    <text evidence="6">The sequence shown here is derived from an EMBL/GenBank/DDBJ whole genome shotgun (WGS) entry which is preliminary data.</text>
</comment>
<dbReference type="CDD" id="cd06327">
    <property type="entry name" value="PBP1_SBP-like"/>
    <property type="match status" value="1"/>
</dbReference>
<evidence type="ECO:0000256" key="4">
    <source>
        <dbReference type="SAM" id="SignalP"/>
    </source>
</evidence>
<keyword evidence="3" id="KW-0029">Amino-acid transport</keyword>
<accession>A0ABT8AJI1</accession>
<dbReference type="Gene3D" id="3.40.50.2300">
    <property type="match status" value="2"/>
</dbReference>
<evidence type="ECO:0000256" key="2">
    <source>
        <dbReference type="ARBA" id="ARBA00022729"/>
    </source>
</evidence>
<organism evidence="6 7">
    <name type="scientific">Methylobacterium longum</name>
    <dbReference type="NCBI Taxonomy" id="767694"/>
    <lineage>
        <taxon>Bacteria</taxon>
        <taxon>Pseudomonadati</taxon>
        <taxon>Pseudomonadota</taxon>
        <taxon>Alphaproteobacteria</taxon>
        <taxon>Hyphomicrobiales</taxon>
        <taxon>Methylobacteriaceae</taxon>
        <taxon>Methylobacterium</taxon>
    </lineage>
</organism>
<evidence type="ECO:0000313" key="7">
    <source>
        <dbReference type="Proteomes" id="UP001244297"/>
    </source>
</evidence>
<keyword evidence="3" id="KW-0813">Transport</keyword>
<dbReference type="PANTHER" id="PTHR30483">
    <property type="entry name" value="LEUCINE-SPECIFIC-BINDING PROTEIN"/>
    <property type="match status" value="1"/>
</dbReference>
<feature type="signal peptide" evidence="4">
    <location>
        <begin position="1"/>
        <end position="19"/>
    </location>
</feature>
<reference evidence="7" key="1">
    <citation type="journal article" date="2019" name="Int. J. Syst. Evol. Microbiol.">
        <title>The Global Catalogue of Microorganisms (GCM) 10K type strain sequencing project: providing services to taxonomists for standard genome sequencing and annotation.</title>
        <authorList>
            <consortium name="The Broad Institute Genomics Platform"/>
            <consortium name="The Broad Institute Genome Sequencing Center for Infectious Disease"/>
            <person name="Wu L."/>
            <person name="Ma J."/>
        </authorList>
    </citation>
    <scope>NUCLEOTIDE SEQUENCE [LARGE SCALE GENOMIC DNA]</scope>
    <source>
        <strain evidence="7">CECT 7806</strain>
    </source>
</reference>
<dbReference type="RefSeq" id="WP_238292412.1">
    <property type="nucleotide sequence ID" value="NZ_BPQS01000054.1"/>
</dbReference>
<dbReference type="InterPro" id="IPR028081">
    <property type="entry name" value="Leu-bd"/>
</dbReference>
<evidence type="ECO:0000256" key="1">
    <source>
        <dbReference type="ARBA" id="ARBA00010062"/>
    </source>
</evidence>
<evidence type="ECO:0000259" key="5">
    <source>
        <dbReference type="Pfam" id="PF13458"/>
    </source>
</evidence>
<name>A0ABT8AJI1_9HYPH</name>
<feature type="domain" description="Leucine-binding protein" evidence="5">
    <location>
        <begin position="25"/>
        <end position="365"/>
    </location>
</feature>
<dbReference type="Pfam" id="PF13458">
    <property type="entry name" value="Peripla_BP_6"/>
    <property type="match status" value="1"/>
</dbReference>
<dbReference type="EMBL" id="JAUFPT010000011">
    <property type="protein sequence ID" value="MDN3569913.1"/>
    <property type="molecule type" value="Genomic_DNA"/>
</dbReference>
<keyword evidence="2 4" id="KW-0732">Signal</keyword>
<dbReference type="InterPro" id="IPR028082">
    <property type="entry name" value="Peripla_BP_I"/>
</dbReference>
<evidence type="ECO:0000256" key="3">
    <source>
        <dbReference type="ARBA" id="ARBA00022970"/>
    </source>
</evidence>
<dbReference type="SUPFAM" id="SSF53822">
    <property type="entry name" value="Periplasmic binding protein-like I"/>
    <property type="match status" value="1"/>
</dbReference>
<dbReference type="Proteomes" id="UP001244297">
    <property type="component" value="Unassembled WGS sequence"/>
</dbReference>
<keyword evidence="7" id="KW-1185">Reference proteome</keyword>
<dbReference type="InterPro" id="IPR051010">
    <property type="entry name" value="BCAA_transport"/>
</dbReference>
<evidence type="ECO:0000313" key="6">
    <source>
        <dbReference type="EMBL" id="MDN3569913.1"/>
    </source>
</evidence>
<dbReference type="PANTHER" id="PTHR30483:SF6">
    <property type="entry name" value="PERIPLASMIC BINDING PROTEIN OF ABC TRANSPORTER FOR NATURAL AMINO ACIDS"/>
    <property type="match status" value="1"/>
</dbReference>